<comment type="catalytic activity">
    <reaction evidence="4 5">
        <text>an acyl phosphate + H2O = a carboxylate + phosphate + H(+)</text>
        <dbReference type="Rhea" id="RHEA:14965"/>
        <dbReference type="ChEBI" id="CHEBI:15377"/>
        <dbReference type="ChEBI" id="CHEBI:15378"/>
        <dbReference type="ChEBI" id="CHEBI:29067"/>
        <dbReference type="ChEBI" id="CHEBI:43474"/>
        <dbReference type="ChEBI" id="CHEBI:59918"/>
        <dbReference type="EC" id="3.6.1.7"/>
    </reaction>
</comment>
<dbReference type="InterPro" id="IPR017968">
    <property type="entry name" value="Acylphosphatase_CS"/>
</dbReference>
<organism evidence="8 9">
    <name type="scientific">Candidatus Methylocalor cossyra</name>
    <dbReference type="NCBI Taxonomy" id="3108543"/>
    <lineage>
        <taxon>Bacteria</taxon>
        <taxon>Pseudomonadati</taxon>
        <taxon>Pseudomonadota</taxon>
        <taxon>Gammaproteobacteria</taxon>
        <taxon>Methylococcales</taxon>
        <taxon>Methylococcaceae</taxon>
        <taxon>Candidatus Methylocalor</taxon>
    </lineage>
</organism>
<dbReference type="Proteomes" id="UP001497493">
    <property type="component" value="Chromosome"/>
</dbReference>
<evidence type="ECO:0000259" key="7">
    <source>
        <dbReference type="PROSITE" id="PS51160"/>
    </source>
</evidence>
<accession>A0ABM9NHT8</accession>
<dbReference type="InterPro" id="IPR036046">
    <property type="entry name" value="Acylphosphatase-like_dom_sf"/>
</dbReference>
<dbReference type="PANTHER" id="PTHR47268">
    <property type="entry name" value="ACYLPHOSPHATASE"/>
    <property type="match status" value="1"/>
</dbReference>
<dbReference type="InterPro" id="IPR020456">
    <property type="entry name" value="Acylphosphatase"/>
</dbReference>
<keyword evidence="5 8" id="KW-0378">Hydrolase</keyword>
<proteinExistence type="inferred from homology"/>
<dbReference type="EMBL" id="OZ026884">
    <property type="protein sequence ID" value="CAL1240159.1"/>
    <property type="molecule type" value="Genomic_DNA"/>
</dbReference>
<dbReference type="PROSITE" id="PS00150">
    <property type="entry name" value="ACYLPHOSPHATASE_1"/>
    <property type="match status" value="1"/>
</dbReference>
<dbReference type="PANTHER" id="PTHR47268:SF4">
    <property type="entry name" value="ACYLPHOSPHATASE"/>
    <property type="match status" value="1"/>
</dbReference>
<evidence type="ECO:0000313" key="9">
    <source>
        <dbReference type="Proteomes" id="UP001497493"/>
    </source>
</evidence>
<evidence type="ECO:0000313" key="8">
    <source>
        <dbReference type="EMBL" id="CAL1240159.1"/>
    </source>
</evidence>
<dbReference type="PROSITE" id="PS51160">
    <property type="entry name" value="ACYLPHOSPHATASE_3"/>
    <property type="match status" value="1"/>
</dbReference>
<dbReference type="GO" id="GO:0003998">
    <property type="term" value="F:acylphosphatase activity"/>
    <property type="evidence" value="ECO:0007669"/>
    <property type="project" value="UniProtKB-EC"/>
</dbReference>
<dbReference type="RefSeq" id="WP_348759663.1">
    <property type="nucleotide sequence ID" value="NZ_OZ026884.1"/>
</dbReference>
<evidence type="ECO:0000256" key="3">
    <source>
        <dbReference type="ARBA" id="ARBA00015991"/>
    </source>
</evidence>
<dbReference type="EC" id="3.6.1.7" evidence="2 5"/>
<protein>
    <recommendedName>
        <fullName evidence="3 5">acylphosphatase</fullName>
        <ecNumber evidence="2 5">3.6.1.7</ecNumber>
    </recommendedName>
</protein>
<comment type="similarity">
    <text evidence="1 6">Belongs to the acylphosphatase family.</text>
</comment>
<dbReference type="Gene3D" id="3.30.70.100">
    <property type="match status" value="1"/>
</dbReference>
<dbReference type="InterPro" id="IPR001792">
    <property type="entry name" value="Acylphosphatase-like_dom"/>
</dbReference>
<sequence>MLRRVHVWVSGRVQGVGFRAAAWERALSLELSGWVRNLADDRVEIVAEGEPGKVAEFLTWCHLGPSAARVDGCEVVEEPPTGERGFEIRRSG</sequence>
<evidence type="ECO:0000256" key="5">
    <source>
        <dbReference type="PROSITE-ProRule" id="PRU00520"/>
    </source>
</evidence>
<feature type="domain" description="Acylphosphatase-like" evidence="7">
    <location>
        <begin position="4"/>
        <end position="90"/>
    </location>
</feature>
<keyword evidence="9" id="KW-1185">Reference proteome</keyword>
<name>A0ABM9NHT8_9GAMM</name>
<gene>
    <name evidence="8" type="ORF">MECH1_V1_1383</name>
</gene>
<evidence type="ECO:0000256" key="4">
    <source>
        <dbReference type="ARBA" id="ARBA00047645"/>
    </source>
</evidence>
<evidence type="ECO:0000256" key="2">
    <source>
        <dbReference type="ARBA" id="ARBA00012150"/>
    </source>
</evidence>
<reference evidence="8 9" key="1">
    <citation type="submission" date="2024-04" db="EMBL/GenBank/DDBJ databases">
        <authorList>
            <person name="Cremers G."/>
        </authorList>
    </citation>
    <scope>NUCLEOTIDE SEQUENCE [LARGE SCALE GENOMIC DNA]</scope>
    <source>
        <strain evidence="8">MeCH1-AG</strain>
    </source>
</reference>
<dbReference type="Pfam" id="PF00708">
    <property type="entry name" value="Acylphosphatase"/>
    <property type="match status" value="1"/>
</dbReference>
<feature type="active site" evidence="5">
    <location>
        <position position="37"/>
    </location>
</feature>
<evidence type="ECO:0000256" key="6">
    <source>
        <dbReference type="RuleBase" id="RU004168"/>
    </source>
</evidence>
<feature type="active site" evidence="5">
    <location>
        <position position="19"/>
    </location>
</feature>
<dbReference type="SUPFAM" id="SSF54975">
    <property type="entry name" value="Acylphosphatase/BLUF domain-like"/>
    <property type="match status" value="1"/>
</dbReference>
<evidence type="ECO:0000256" key="1">
    <source>
        <dbReference type="ARBA" id="ARBA00005614"/>
    </source>
</evidence>